<dbReference type="PANTHER" id="PTHR11360">
    <property type="entry name" value="MONOCARBOXYLATE TRANSPORTER"/>
    <property type="match status" value="1"/>
</dbReference>
<protein>
    <recommendedName>
        <fullName evidence="4">Major facilitator superfamily (MFS) profile domain-containing protein</fullName>
    </recommendedName>
</protein>
<dbReference type="InParanoid" id="W3XIR7"/>
<dbReference type="Proteomes" id="UP000030651">
    <property type="component" value="Unassembled WGS sequence"/>
</dbReference>
<dbReference type="HOGENOM" id="CLU_001265_1_0_1"/>
<evidence type="ECO:0000256" key="2">
    <source>
        <dbReference type="ARBA" id="ARBA00006727"/>
    </source>
</evidence>
<feature type="transmembrane region" description="Helical" evidence="3">
    <location>
        <begin position="255"/>
        <end position="274"/>
    </location>
</feature>
<feature type="transmembrane region" description="Helical" evidence="3">
    <location>
        <begin position="142"/>
        <end position="166"/>
    </location>
</feature>
<feature type="transmembrane region" description="Helical" evidence="3">
    <location>
        <begin position="110"/>
        <end position="130"/>
    </location>
</feature>
<organism evidence="5 6">
    <name type="scientific">Pestalotiopsis fici (strain W106-1 / CGMCC3.15140)</name>
    <dbReference type="NCBI Taxonomy" id="1229662"/>
    <lineage>
        <taxon>Eukaryota</taxon>
        <taxon>Fungi</taxon>
        <taxon>Dikarya</taxon>
        <taxon>Ascomycota</taxon>
        <taxon>Pezizomycotina</taxon>
        <taxon>Sordariomycetes</taxon>
        <taxon>Xylariomycetidae</taxon>
        <taxon>Amphisphaeriales</taxon>
        <taxon>Sporocadaceae</taxon>
        <taxon>Pestalotiopsis</taxon>
    </lineage>
</organism>
<dbReference type="RefSeq" id="XP_007830119.1">
    <property type="nucleotide sequence ID" value="XM_007831928.1"/>
</dbReference>
<dbReference type="Pfam" id="PF07690">
    <property type="entry name" value="MFS_1"/>
    <property type="match status" value="1"/>
</dbReference>
<comment type="similarity">
    <text evidence="2">Belongs to the major facilitator superfamily. Monocarboxylate porter (TC 2.A.1.13) family.</text>
</comment>
<comment type="subcellular location">
    <subcellularLocation>
        <location evidence="1">Membrane</location>
        <topology evidence="1">Multi-pass membrane protein</topology>
    </subcellularLocation>
</comment>
<dbReference type="InterPro" id="IPR011701">
    <property type="entry name" value="MFS"/>
</dbReference>
<accession>W3XIR7</accession>
<dbReference type="SUPFAM" id="SSF103473">
    <property type="entry name" value="MFS general substrate transporter"/>
    <property type="match status" value="1"/>
</dbReference>
<dbReference type="KEGG" id="pfy:PFICI_03347"/>
<reference evidence="6" key="1">
    <citation type="journal article" date="2015" name="BMC Genomics">
        <title>Genomic and transcriptomic analysis of the endophytic fungus Pestalotiopsis fici reveals its lifestyle and high potential for synthesis of natural products.</title>
        <authorList>
            <person name="Wang X."/>
            <person name="Zhang X."/>
            <person name="Liu L."/>
            <person name="Xiang M."/>
            <person name="Wang W."/>
            <person name="Sun X."/>
            <person name="Che Y."/>
            <person name="Guo L."/>
            <person name="Liu G."/>
            <person name="Guo L."/>
            <person name="Wang C."/>
            <person name="Yin W.B."/>
            <person name="Stadler M."/>
            <person name="Zhang X."/>
            <person name="Liu X."/>
        </authorList>
    </citation>
    <scope>NUCLEOTIDE SEQUENCE [LARGE SCALE GENOMIC DNA]</scope>
    <source>
        <strain evidence="6">W106-1 / CGMCC3.15140</strain>
    </source>
</reference>
<feature type="transmembrane region" description="Helical" evidence="3">
    <location>
        <begin position="24"/>
        <end position="46"/>
    </location>
</feature>
<evidence type="ECO:0000313" key="6">
    <source>
        <dbReference type="Proteomes" id="UP000030651"/>
    </source>
</evidence>
<feature type="domain" description="Major facilitator superfamily (MFS) profile" evidence="4">
    <location>
        <begin position="1"/>
        <end position="330"/>
    </location>
</feature>
<dbReference type="OrthoDB" id="6499973at2759"/>
<feature type="transmembrane region" description="Helical" evidence="3">
    <location>
        <begin position="53"/>
        <end position="70"/>
    </location>
</feature>
<feature type="transmembrane region" description="Helical" evidence="3">
    <location>
        <begin position="76"/>
        <end position="98"/>
    </location>
</feature>
<dbReference type="EMBL" id="KI912110">
    <property type="protein sequence ID" value="ETS85322.1"/>
    <property type="molecule type" value="Genomic_DNA"/>
</dbReference>
<keyword evidence="6" id="KW-1185">Reference proteome</keyword>
<dbReference type="InterPro" id="IPR050327">
    <property type="entry name" value="Proton-linked_MCT"/>
</dbReference>
<evidence type="ECO:0000259" key="4">
    <source>
        <dbReference type="PROSITE" id="PS50850"/>
    </source>
</evidence>
<feature type="transmembrane region" description="Helical" evidence="3">
    <location>
        <begin position="178"/>
        <end position="205"/>
    </location>
</feature>
<evidence type="ECO:0000256" key="3">
    <source>
        <dbReference type="SAM" id="Phobius"/>
    </source>
</evidence>
<dbReference type="InterPro" id="IPR036259">
    <property type="entry name" value="MFS_trans_sf"/>
</dbReference>
<keyword evidence="3" id="KW-0812">Transmembrane</keyword>
<dbReference type="eggNOG" id="KOG2504">
    <property type="taxonomic scope" value="Eukaryota"/>
</dbReference>
<dbReference type="InterPro" id="IPR020846">
    <property type="entry name" value="MFS_dom"/>
</dbReference>
<dbReference type="OMA" id="SVVMARW"/>
<gene>
    <name evidence="5" type="ORF">PFICI_03347</name>
</gene>
<keyword evidence="3" id="KW-1133">Transmembrane helix</keyword>
<keyword evidence="3" id="KW-0472">Membrane</keyword>
<dbReference type="PROSITE" id="PS50850">
    <property type="entry name" value="MFS"/>
    <property type="match status" value="1"/>
</dbReference>
<dbReference type="GO" id="GO:0016020">
    <property type="term" value="C:membrane"/>
    <property type="evidence" value="ECO:0007669"/>
    <property type="project" value="UniProtKB-SubCell"/>
</dbReference>
<dbReference type="PANTHER" id="PTHR11360:SF230">
    <property type="entry name" value="MONOCARBOXYLATE TRANSPORTER, PUTATIVE (AFU_ORTHOLOGUE AFUA_2G12790)-RELATED"/>
    <property type="match status" value="1"/>
</dbReference>
<sequence length="330" mass="35087">MQTLGTVQAYLEIHQLSTYTSRDIGWIAGVFTSLALFLGIQIGPVFDTFGDGFLAPLGCALYIPVFFLLAQCEAYWHFMLTLGVLGGVGAGIISVVGVGVIGNRFIRRRGIAMGCALSGSSIGGVVMPLMLRSLLPKVGWAWSMRAVAFMVASALIGGVMCLRALPPRRRSSTRYSGAALNFTVFTSGSFVFVTIGLSALEFAVFGMFSLLPTYAIKANFSSDTGFVLLAIANGTSCIGRLIPGLAGDKFGPFNMLLCMVLFTAIFTAIILVPFGSSSLAAIYAFSAIWGFGSGSFISLTPVCMGKICHADDYGRYFGRFSNFNPIDGQN</sequence>
<dbReference type="GO" id="GO:0022857">
    <property type="term" value="F:transmembrane transporter activity"/>
    <property type="evidence" value="ECO:0007669"/>
    <property type="project" value="InterPro"/>
</dbReference>
<evidence type="ECO:0000256" key="1">
    <source>
        <dbReference type="ARBA" id="ARBA00004141"/>
    </source>
</evidence>
<feature type="transmembrane region" description="Helical" evidence="3">
    <location>
        <begin position="225"/>
        <end position="243"/>
    </location>
</feature>
<dbReference type="Gene3D" id="1.20.1250.20">
    <property type="entry name" value="MFS general substrate transporter like domains"/>
    <property type="match status" value="2"/>
</dbReference>
<proteinExistence type="inferred from homology"/>
<name>W3XIR7_PESFW</name>
<dbReference type="AlphaFoldDB" id="W3XIR7"/>
<evidence type="ECO:0000313" key="5">
    <source>
        <dbReference type="EMBL" id="ETS85322.1"/>
    </source>
</evidence>
<feature type="transmembrane region" description="Helical" evidence="3">
    <location>
        <begin position="280"/>
        <end position="299"/>
    </location>
</feature>
<dbReference type="GeneID" id="19268360"/>